<evidence type="ECO:0008006" key="3">
    <source>
        <dbReference type="Google" id="ProtNLM"/>
    </source>
</evidence>
<dbReference type="InterPro" id="IPR019646">
    <property type="entry name" value="Aminoglyc_AdlTrfase"/>
</dbReference>
<dbReference type="Gene3D" id="3.30.460.40">
    <property type="match status" value="1"/>
</dbReference>
<accession>A0ABP4JU78</accession>
<reference evidence="2" key="1">
    <citation type="journal article" date="2019" name="Int. J. Syst. Evol. Microbiol.">
        <title>The Global Catalogue of Microorganisms (GCM) 10K type strain sequencing project: providing services to taxonomists for standard genome sequencing and annotation.</title>
        <authorList>
            <consortium name="The Broad Institute Genomics Platform"/>
            <consortium name="The Broad Institute Genome Sequencing Center for Infectious Disease"/>
            <person name="Wu L."/>
            <person name="Ma J."/>
        </authorList>
    </citation>
    <scope>NUCLEOTIDE SEQUENCE [LARGE SCALE GENOMIC DNA]</scope>
    <source>
        <strain evidence="2">JCM 11756</strain>
    </source>
</reference>
<name>A0ABP4JU78_9ACTN</name>
<dbReference type="Pfam" id="PF10706">
    <property type="entry name" value="Aminoglyc_resit"/>
    <property type="match status" value="1"/>
</dbReference>
<gene>
    <name evidence="1" type="ORF">GCM10009601_46870</name>
</gene>
<dbReference type="Proteomes" id="UP001500973">
    <property type="component" value="Unassembled WGS sequence"/>
</dbReference>
<evidence type="ECO:0000313" key="2">
    <source>
        <dbReference type="Proteomes" id="UP001500973"/>
    </source>
</evidence>
<proteinExistence type="predicted"/>
<dbReference type="InterPro" id="IPR043519">
    <property type="entry name" value="NT_sf"/>
</dbReference>
<protein>
    <recommendedName>
        <fullName evidence="3">Amino acid transporter</fullName>
    </recommendedName>
</protein>
<dbReference type="EMBL" id="BAAAIZ010000075">
    <property type="protein sequence ID" value="GAA1430143.1"/>
    <property type="molecule type" value="Genomic_DNA"/>
</dbReference>
<organism evidence="1 2">
    <name type="scientific">Streptomyces thermospinosisporus</name>
    <dbReference type="NCBI Taxonomy" id="161482"/>
    <lineage>
        <taxon>Bacteria</taxon>
        <taxon>Bacillati</taxon>
        <taxon>Actinomycetota</taxon>
        <taxon>Actinomycetes</taxon>
        <taxon>Kitasatosporales</taxon>
        <taxon>Streptomycetaceae</taxon>
        <taxon>Streptomyces</taxon>
    </lineage>
</organism>
<evidence type="ECO:0000313" key="1">
    <source>
        <dbReference type="EMBL" id="GAA1430143.1"/>
    </source>
</evidence>
<comment type="caution">
    <text evidence="1">The sequence shown here is derived from an EMBL/GenBank/DDBJ whole genome shotgun (WGS) entry which is preliminary data.</text>
</comment>
<sequence length="240" mass="27436">MSAGRASDMALQRDRRPAAGLRFRPPGHWEYGRVSADVLGRWVPERPEDVAEVFAKADFPWWIAGGYAIELAVGRELRAHGDLDVLVLRRDQALVRQLLADWDLYVADPPGQGQLRPWRPREILRPPLHDIWCRRTPNAPWSVQLMLDEAEGTQWVSRRTPEIRLPINRLGRTSETGIPYLAPEVQLFYKAKATRDKDETDFEAVLPLLDAPARAWLANAINVIAPDHPWLRRLLPVSRT</sequence>
<dbReference type="SUPFAM" id="SSF81301">
    <property type="entry name" value="Nucleotidyltransferase"/>
    <property type="match status" value="1"/>
</dbReference>
<keyword evidence="2" id="KW-1185">Reference proteome</keyword>